<comment type="caution">
    <text evidence="1">The sequence shown here is derived from an EMBL/GenBank/DDBJ whole genome shotgun (WGS) entry which is preliminary data.</text>
</comment>
<evidence type="ECO:0000313" key="1">
    <source>
        <dbReference type="EMBL" id="KAH3877723.1"/>
    </source>
</evidence>
<dbReference type="EMBL" id="JAIWYP010000001">
    <property type="protein sequence ID" value="KAH3877723.1"/>
    <property type="molecule type" value="Genomic_DNA"/>
</dbReference>
<name>A0A9D4RT14_DREPO</name>
<keyword evidence="2" id="KW-1185">Reference proteome</keyword>
<reference evidence="1" key="1">
    <citation type="journal article" date="2019" name="bioRxiv">
        <title>The Genome of the Zebra Mussel, Dreissena polymorpha: A Resource for Invasive Species Research.</title>
        <authorList>
            <person name="McCartney M.A."/>
            <person name="Auch B."/>
            <person name="Kono T."/>
            <person name="Mallez S."/>
            <person name="Zhang Y."/>
            <person name="Obille A."/>
            <person name="Becker A."/>
            <person name="Abrahante J.E."/>
            <person name="Garbe J."/>
            <person name="Badalamenti J.P."/>
            <person name="Herman A."/>
            <person name="Mangelson H."/>
            <person name="Liachko I."/>
            <person name="Sullivan S."/>
            <person name="Sone E.D."/>
            <person name="Koren S."/>
            <person name="Silverstein K.A.T."/>
            <person name="Beckman K.B."/>
            <person name="Gohl D.M."/>
        </authorList>
    </citation>
    <scope>NUCLEOTIDE SEQUENCE</scope>
    <source>
        <strain evidence="1">Duluth1</strain>
        <tissue evidence="1">Whole animal</tissue>
    </source>
</reference>
<protein>
    <submittedName>
        <fullName evidence="1">Uncharacterized protein</fullName>
    </submittedName>
</protein>
<proteinExistence type="predicted"/>
<accession>A0A9D4RT14</accession>
<gene>
    <name evidence="1" type="ORF">DPMN_001599</name>
</gene>
<evidence type="ECO:0000313" key="2">
    <source>
        <dbReference type="Proteomes" id="UP000828390"/>
    </source>
</evidence>
<sequence>MFYKLVLLPAWRSPTRQKPRVTKLLWPGGMTCLKEVASPICSMPASWARSSDVSVMRMPVNLDM</sequence>
<dbReference type="AlphaFoldDB" id="A0A9D4RT14"/>
<dbReference type="Proteomes" id="UP000828390">
    <property type="component" value="Unassembled WGS sequence"/>
</dbReference>
<organism evidence="1 2">
    <name type="scientific">Dreissena polymorpha</name>
    <name type="common">Zebra mussel</name>
    <name type="synonym">Mytilus polymorpha</name>
    <dbReference type="NCBI Taxonomy" id="45954"/>
    <lineage>
        <taxon>Eukaryota</taxon>
        <taxon>Metazoa</taxon>
        <taxon>Spiralia</taxon>
        <taxon>Lophotrochozoa</taxon>
        <taxon>Mollusca</taxon>
        <taxon>Bivalvia</taxon>
        <taxon>Autobranchia</taxon>
        <taxon>Heteroconchia</taxon>
        <taxon>Euheterodonta</taxon>
        <taxon>Imparidentia</taxon>
        <taxon>Neoheterodontei</taxon>
        <taxon>Myida</taxon>
        <taxon>Dreissenoidea</taxon>
        <taxon>Dreissenidae</taxon>
        <taxon>Dreissena</taxon>
    </lineage>
</organism>
<reference evidence="1" key="2">
    <citation type="submission" date="2020-11" db="EMBL/GenBank/DDBJ databases">
        <authorList>
            <person name="McCartney M.A."/>
            <person name="Auch B."/>
            <person name="Kono T."/>
            <person name="Mallez S."/>
            <person name="Becker A."/>
            <person name="Gohl D.M."/>
            <person name="Silverstein K.A.T."/>
            <person name="Koren S."/>
            <person name="Bechman K.B."/>
            <person name="Herman A."/>
            <person name="Abrahante J.E."/>
            <person name="Garbe J."/>
        </authorList>
    </citation>
    <scope>NUCLEOTIDE SEQUENCE</scope>
    <source>
        <strain evidence="1">Duluth1</strain>
        <tissue evidence="1">Whole animal</tissue>
    </source>
</reference>